<comment type="caution">
    <text evidence="1">The sequence shown here is derived from an EMBL/GenBank/DDBJ whole genome shotgun (WGS) entry which is preliminary data.</text>
</comment>
<dbReference type="AlphaFoldDB" id="A0AA36MGI0"/>
<reference evidence="1" key="1">
    <citation type="submission" date="2023-08" db="EMBL/GenBank/DDBJ databases">
        <authorList>
            <person name="Chen Y."/>
            <person name="Shah S."/>
            <person name="Dougan E. K."/>
            <person name="Thang M."/>
            <person name="Chan C."/>
        </authorList>
    </citation>
    <scope>NUCLEOTIDE SEQUENCE</scope>
</reference>
<evidence type="ECO:0000313" key="1">
    <source>
        <dbReference type="EMBL" id="CAJ1371099.1"/>
    </source>
</evidence>
<dbReference type="EMBL" id="CAUJNA010000055">
    <property type="protein sequence ID" value="CAJ1371099.1"/>
    <property type="molecule type" value="Genomic_DNA"/>
</dbReference>
<sequence length="173" mass="18259">MTSMERGAQWQRALQLLADSNIPDQVLLCGAISALEGAGGRWEQVLCLLADARRWQIPVNLVMRSAAVSAFEKACEWQRALLLFSGPADAILCNAGVSACEKGLAWELALRLAEGGALAGCNAALAAAARGSAWKQCCALLAAMSRRRLRPDAVTRAALLGAAQSTAPRAWAK</sequence>
<dbReference type="Proteomes" id="UP001178507">
    <property type="component" value="Unassembled WGS sequence"/>
</dbReference>
<name>A0AA36MGI0_9DINO</name>
<protein>
    <submittedName>
        <fullName evidence="1">Uncharacterized protein</fullName>
    </submittedName>
</protein>
<evidence type="ECO:0000313" key="2">
    <source>
        <dbReference type="Proteomes" id="UP001178507"/>
    </source>
</evidence>
<feature type="non-terminal residue" evidence="1">
    <location>
        <position position="1"/>
    </location>
</feature>
<accession>A0AA36MGI0</accession>
<keyword evidence="2" id="KW-1185">Reference proteome</keyword>
<organism evidence="1 2">
    <name type="scientific">Effrenium voratum</name>
    <dbReference type="NCBI Taxonomy" id="2562239"/>
    <lineage>
        <taxon>Eukaryota</taxon>
        <taxon>Sar</taxon>
        <taxon>Alveolata</taxon>
        <taxon>Dinophyceae</taxon>
        <taxon>Suessiales</taxon>
        <taxon>Symbiodiniaceae</taxon>
        <taxon>Effrenium</taxon>
    </lineage>
</organism>
<gene>
    <name evidence="1" type="ORF">EVOR1521_LOCUS1506</name>
</gene>
<dbReference type="InterPro" id="IPR011990">
    <property type="entry name" value="TPR-like_helical_dom_sf"/>
</dbReference>
<dbReference type="Gene3D" id="1.25.40.10">
    <property type="entry name" value="Tetratricopeptide repeat domain"/>
    <property type="match status" value="1"/>
</dbReference>
<proteinExistence type="predicted"/>